<protein>
    <submittedName>
        <fullName evidence="1">Uncharacterized protein</fullName>
    </submittedName>
</protein>
<dbReference type="Proteomes" id="UP000054324">
    <property type="component" value="Unassembled WGS sequence"/>
</dbReference>
<sequence>MKSNVIGLSITWNAGGELRPKHHSPRSTVFGCLDDEVEVAQSSSMVGHQSLGVVLSWCSTALDRPTAASLAGAVTKSSTPS</sequence>
<reference evidence="1 2" key="1">
    <citation type="submission" date="2013-11" db="EMBL/GenBank/DDBJ databases">
        <title>Opisthorchis viverrini - life in the bile duct.</title>
        <authorList>
            <person name="Young N.D."/>
            <person name="Nagarajan N."/>
            <person name="Lin S.J."/>
            <person name="Korhonen P.K."/>
            <person name="Jex A.R."/>
            <person name="Hall R.S."/>
            <person name="Safavi-Hemami H."/>
            <person name="Kaewkong W."/>
            <person name="Bertrand D."/>
            <person name="Gao S."/>
            <person name="Seet Q."/>
            <person name="Wongkham S."/>
            <person name="Teh B.T."/>
            <person name="Wongkham C."/>
            <person name="Intapan P.M."/>
            <person name="Maleewong W."/>
            <person name="Yang X."/>
            <person name="Hu M."/>
            <person name="Wang Z."/>
            <person name="Hofmann A."/>
            <person name="Sternberg P.W."/>
            <person name="Tan P."/>
            <person name="Wang J."/>
            <person name="Gasser R.B."/>
        </authorList>
    </citation>
    <scope>NUCLEOTIDE SEQUENCE [LARGE SCALE GENOMIC DNA]</scope>
</reference>
<name>A0A074ZUY6_OPIVI</name>
<dbReference type="CTD" id="20316646"/>
<dbReference type="KEGG" id="ovi:T265_02458"/>
<evidence type="ECO:0000313" key="1">
    <source>
        <dbReference type="EMBL" id="KER31273.1"/>
    </source>
</evidence>
<accession>A0A074ZUY6</accession>
<gene>
    <name evidence="1" type="ORF">T265_02458</name>
</gene>
<organism evidence="1 2">
    <name type="scientific">Opisthorchis viverrini</name>
    <name type="common">Southeast Asian liver fluke</name>
    <dbReference type="NCBI Taxonomy" id="6198"/>
    <lineage>
        <taxon>Eukaryota</taxon>
        <taxon>Metazoa</taxon>
        <taxon>Spiralia</taxon>
        <taxon>Lophotrochozoa</taxon>
        <taxon>Platyhelminthes</taxon>
        <taxon>Trematoda</taxon>
        <taxon>Digenea</taxon>
        <taxon>Opisthorchiida</taxon>
        <taxon>Opisthorchiata</taxon>
        <taxon>Opisthorchiidae</taxon>
        <taxon>Opisthorchis</taxon>
    </lineage>
</organism>
<dbReference type="AlphaFoldDB" id="A0A074ZUY6"/>
<proteinExistence type="predicted"/>
<evidence type="ECO:0000313" key="2">
    <source>
        <dbReference type="Proteomes" id="UP000054324"/>
    </source>
</evidence>
<dbReference type="RefSeq" id="XP_009164971.1">
    <property type="nucleotide sequence ID" value="XM_009166707.1"/>
</dbReference>
<dbReference type="EMBL" id="KL596648">
    <property type="protein sequence ID" value="KER31273.1"/>
    <property type="molecule type" value="Genomic_DNA"/>
</dbReference>
<dbReference type="GeneID" id="20316646"/>
<keyword evidence="2" id="KW-1185">Reference proteome</keyword>